<evidence type="ECO:0000313" key="4">
    <source>
        <dbReference type="Proteomes" id="UP001597034"/>
    </source>
</evidence>
<gene>
    <name evidence="3" type="ORF">ACFSBL_13865</name>
</gene>
<feature type="compositionally biased region" description="Basic and acidic residues" evidence="1">
    <location>
        <begin position="73"/>
        <end position="92"/>
    </location>
</feature>
<evidence type="ECO:0000313" key="3">
    <source>
        <dbReference type="EMBL" id="MFD1646772.1"/>
    </source>
</evidence>
<dbReference type="Pfam" id="PF24432">
    <property type="entry name" value="DUF7555"/>
    <property type="match status" value="1"/>
</dbReference>
<feature type="transmembrane region" description="Helical" evidence="2">
    <location>
        <begin position="134"/>
        <end position="155"/>
    </location>
</feature>
<feature type="transmembrane region" description="Helical" evidence="2">
    <location>
        <begin position="51"/>
        <end position="67"/>
    </location>
</feature>
<protein>
    <submittedName>
        <fullName evidence="3">Uncharacterized protein</fullName>
    </submittedName>
</protein>
<organism evidence="3 4">
    <name type="scientific">Haloarchaeobius litoreus</name>
    <dbReference type="NCBI Taxonomy" id="755306"/>
    <lineage>
        <taxon>Archaea</taxon>
        <taxon>Methanobacteriati</taxon>
        <taxon>Methanobacteriota</taxon>
        <taxon>Stenosarchaea group</taxon>
        <taxon>Halobacteria</taxon>
        <taxon>Halobacteriales</taxon>
        <taxon>Halorubellaceae</taxon>
        <taxon>Haloarchaeobius</taxon>
    </lineage>
</organism>
<keyword evidence="2" id="KW-0472">Membrane</keyword>
<evidence type="ECO:0000256" key="2">
    <source>
        <dbReference type="SAM" id="Phobius"/>
    </source>
</evidence>
<comment type="caution">
    <text evidence="3">The sequence shown here is derived from an EMBL/GenBank/DDBJ whole genome shotgun (WGS) entry which is preliminary data.</text>
</comment>
<keyword evidence="2" id="KW-0812">Transmembrane</keyword>
<evidence type="ECO:0000256" key="1">
    <source>
        <dbReference type="SAM" id="MobiDB-lite"/>
    </source>
</evidence>
<feature type="transmembrane region" description="Helical" evidence="2">
    <location>
        <begin position="21"/>
        <end position="39"/>
    </location>
</feature>
<name>A0ABD6DL61_9EURY</name>
<dbReference type="InterPro" id="IPR055977">
    <property type="entry name" value="DUF7555"/>
</dbReference>
<keyword evidence="2" id="KW-1133">Transmembrane helix</keyword>
<reference evidence="3 4" key="1">
    <citation type="journal article" date="2019" name="Int. J. Syst. Evol. Microbiol.">
        <title>The Global Catalogue of Microorganisms (GCM) 10K type strain sequencing project: providing services to taxonomists for standard genome sequencing and annotation.</title>
        <authorList>
            <consortium name="The Broad Institute Genomics Platform"/>
            <consortium name="The Broad Institute Genome Sequencing Center for Infectious Disease"/>
            <person name="Wu L."/>
            <person name="Ma J."/>
        </authorList>
    </citation>
    <scope>NUCLEOTIDE SEQUENCE [LARGE SCALE GENOMIC DNA]</scope>
    <source>
        <strain evidence="3 4">CGMCC 1.10390</strain>
    </source>
</reference>
<dbReference type="AlphaFoldDB" id="A0ABD6DL61"/>
<keyword evidence="4" id="KW-1185">Reference proteome</keyword>
<feature type="region of interest" description="Disordered" evidence="1">
    <location>
        <begin position="73"/>
        <end position="97"/>
    </location>
</feature>
<accession>A0ABD6DL61</accession>
<dbReference type="Proteomes" id="UP001597034">
    <property type="component" value="Unassembled WGS sequence"/>
</dbReference>
<dbReference type="EMBL" id="JBHUDO010000003">
    <property type="protein sequence ID" value="MFD1646772.1"/>
    <property type="molecule type" value="Genomic_DNA"/>
</dbReference>
<dbReference type="RefSeq" id="WP_256401151.1">
    <property type="nucleotide sequence ID" value="NZ_JANHJR010000003.1"/>
</dbReference>
<sequence length="159" mass="17289">MSDRPPEVVGAIRLGRKTLDALAYAVLLAAAVAGTSAFFELSGEGTLFRTKYVLFWVGFALLAYASFQLRPDSPSKLESKGEFVTSGDDRQKRASGSVGARSLTRLERLAAWLPPMRWVRVNPDDRFSTHTKQFLAAVLMLGLSMAMEFLFGVAAPGTA</sequence>
<proteinExistence type="predicted"/>